<gene>
    <name evidence="4" type="ORF">D3P09_21545</name>
</gene>
<dbReference type="InterPro" id="IPR036264">
    <property type="entry name" value="Bact_exopeptidase_dim_dom"/>
</dbReference>
<dbReference type="NCBIfam" id="TIGR01891">
    <property type="entry name" value="amidohydrolases"/>
    <property type="match status" value="1"/>
</dbReference>
<feature type="binding site" evidence="2">
    <location>
        <position position="134"/>
    </location>
    <ligand>
        <name>Mn(2+)</name>
        <dbReference type="ChEBI" id="CHEBI:29035"/>
        <label>2</label>
    </ligand>
</feature>
<organism evidence="4 5">
    <name type="scientific">Paenibacillus pinisoli</name>
    <dbReference type="NCBI Taxonomy" id="1276110"/>
    <lineage>
        <taxon>Bacteria</taxon>
        <taxon>Bacillati</taxon>
        <taxon>Bacillota</taxon>
        <taxon>Bacilli</taxon>
        <taxon>Bacillales</taxon>
        <taxon>Paenibacillaceae</taxon>
        <taxon>Paenibacillus</taxon>
    </lineage>
</organism>
<dbReference type="RefSeq" id="WP_120113737.1">
    <property type="nucleotide sequence ID" value="NZ_QXQB01000005.1"/>
</dbReference>
<dbReference type="InterPro" id="IPR017439">
    <property type="entry name" value="Amidohydrolase"/>
</dbReference>
<sequence>MSAAQSIQEQLIAIRRHLHAHPELSHEEEETTAYIRTQLQEAGIRIVPFPLRTGIVAEVGGSKEGPLIAIRADIDALPIHEETGLPYASAIAGRMHACGHDFHTAVVLGTAFLLKERESSLPGTVRFLFQPAEEKAKGALEVIASGALEGVQAIFGLHNKPDLPVGTIGIKEGPIMAAADGFIVEVEGKGSHAAVPEASVDTIVISAHIITALQTIVSRNVGALESAVVSVTRLNSGTAWNVIPGKAVFDGTLRTFDERVRSTVRERFEGIATGVAQAFGGKASVRWLEGPPAVVNDGAWAEAAREAATAAGLTPIVPQPSLAGEDFAFYLRETPGLFAFLGTNGPQEWHHPAFDVDEKALPLGAAFFAELAEDALNRLSRTRQSSTKGKVSQ</sequence>
<keyword evidence="5" id="KW-1185">Reference proteome</keyword>
<dbReference type="PANTHER" id="PTHR11014">
    <property type="entry name" value="PEPTIDASE M20 FAMILY MEMBER"/>
    <property type="match status" value="1"/>
</dbReference>
<comment type="caution">
    <text evidence="4">The sequence shown here is derived from an EMBL/GenBank/DDBJ whole genome shotgun (WGS) entry which is preliminary data.</text>
</comment>
<dbReference type="EMBL" id="QXQB01000005">
    <property type="protein sequence ID" value="RJX37817.1"/>
    <property type="molecule type" value="Genomic_DNA"/>
</dbReference>
<evidence type="ECO:0000313" key="4">
    <source>
        <dbReference type="EMBL" id="RJX37817.1"/>
    </source>
</evidence>
<proteinExistence type="predicted"/>
<dbReference type="Gene3D" id="3.40.630.10">
    <property type="entry name" value="Zn peptidases"/>
    <property type="match status" value="1"/>
</dbReference>
<feature type="domain" description="Peptidase M20 dimerisation" evidence="3">
    <location>
        <begin position="181"/>
        <end position="272"/>
    </location>
</feature>
<dbReference type="GO" id="GO:0046872">
    <property type="term" value="F:metal ion binding"/>
    <property type="evidence" value="ECO:0007669"/>
    <property type="project" value="UniProtKB-KW"/>
</dbReference>
<dbReference type="InterPro" id="IPR011650">
    <property type="entry name" value="Peptidase_M20_dimer"/>
</dbReference>
<dbReference type="GO" id="GO:0050118">
    <property type="term" value="F:N-acetyldiaminopimelate deacetylase activity"/>
    <property type="evidence" value="ECO:0007669"/>
    <property type="project" value="UniProtKB-ARBA"/>
</dbReference>
<protein>
    <submittedName>
        <fullName evidence="4">Amidohydrolase</fullName>
    </submittedName>
</protein>
<dbReference type="PANTHER" id="PTHR11014:SF63">
    <property type="entry name" value="METALLOPEPTIDASE, PUTATIVE (AFU_ORTHOLOGUE AFUA_6G09600)-RELATED"/>
    <property type="match status" value="1"/>
</dbReference>
<dbReference type="SUPFAM" id="SSF55031">
    <property type="entry name" value="Bacterial exopeptidase dimerisation domain"/>
    <property type="match status" value="1"/>
</dbReference>
<evidence type="ECO:0000259" key="3">
    <source>
        <dbReference type="Pfam" id="PF07687"/>
    </source>
</evidence>
<dbReference type="FunFam" id="3.30.70.360:FF:000001">
    <property type="entry name" value="N-acetyldiaminopimelate deacetylase"/>
    <property type="match status" value="1"/>
</dbReference>
<keyword evidence="2" id="KW-0479">Metal-binding</keyword>
<dbReference type="PIRSF" id="PIRSF005962">
    <property type="entry name" value="Pept_M20D_amidohydro"/>
    <property type="match status" value="1"/>
</dbReference>
<dbReference type="Pfam" id="PF01546">
    <property type="entry name" value="Peptidase_M20"/>
    <property type="match status" value="1"/>
</dbReference>
<dbReference type="Pfam" id="PF07687">
    <property type="entry name" value="M20_dimer"/>
    <property type="match status" value="1"/>
</dbReference>
<evidence type="ECO:0000256" key="1">
    <source>
        <dbReference type="ARBA" id="ARBA00022801"/>
    </source>
</evidence>
<dbReference type="OrthoDB" id="9776731at2"/>
<dbReference type="Proteomes" id="UP000267798">
    <property type="component" value="Unassembled WGS sequence"/>
</dbReference>
<feature type="binding site" evidence="2">
    <location>
        <position position="98"/>
    </location>
    <ligand>
        <name>Mn(2+)</name>
        <dbReference type="ChEBI" id="CHEBI:29035"/>
        <label>2</label>
    </ligand>
</feature>
<dbReference type="InterPro" id="IPR002933">
    <property type="entry name" value="Peptidase_M20"/>
</dbReference>
<dbReference type="Gene3D" id="3.30.70.360">
    <property type="match status" value="1"/>
</dbReference>
<name>A0A3A6PBI9_9BACL</name>
<dbReference type="SUPFAM" id="SSF53187">
    <property type="entry name" value="Zn-dependent exopeptidases"/>
    <property type="match status" value="1"/>
</dbReference>
<keyword evidence="2" id="KW-0464">Manganese</keyword>
<reference evidence="4 5" key="1">
    <citation type="submission" date="2018-09" db="EMBL/GenBank/DDBJ databases">
        <title>Paenibacillus aracenensis nov. sp. isolated from a cave in southern Spain.</title>
        <authorList>
            <person name="Jurado V."/>
            <person name="Gutierrez-Patricio S."/>
            <person name="Gonzalez-Pimentel J.L."/>
            <person name="Miller A.Z."/>
            <person name="Laiz L."/>
            <person name="Saiz-Jimenez C."/>
        </authorList>
    </citation>
    <scope>NUCLEOTIDE SEQUENCE [LARGE SCALE GENOMIC DNA]</scope>
    <source>
        <strain evidence="4 5">JCM 19203</strain>
    </source>
</reference>
<feature type="binding site" evidence="2">
    <location>
        <position position="350"/>
    </location>
    <ligand>
        <name>Mn(2+)</name>
        <dbReference type="ChEBI" id="CHEBI:29035"/>
        <label>2</label>
    </ligand>
</feature>
<evidence type="ECO:0000313" key="5">
    <source>
        <dbReference type="Proteomes" id="UP000267798"/>
    </source>
</evidence>
<dbReference type="GO" id="GO:0019877">
    <property type="term" value="P:diaminopimelate biosynthetic process"/>
    <property type="evidence" value="ECO:0007669"/>
    <property type="project" value="UniProtKB-ARBA"/>
</dbReference>
<comment type="cofactor">
    <cofactor evidence="2">
        <name>Mn(2+)</name>
        <dbReference type="ChEBI" id="CHEBI:29035"/>
    </cofactor>
    <text evidence="2">The Mn(2+) ion enhances activity.</text>
</comment>
<dbReference type="AlphaFoldDB" id="A0A3A6PBI9"/>
<feature type="binding site" evidence="2">
    <location>
        <position position="158"/>
    </location>
    <ligand>
        <name>Mn(2+)</name>
        <dbReference type="ChEBI" id="CHEBI:29035"/>
        <label>2</label>
    </ligand>
</feature>
<keyword evidence="1 4" id="KW-0378">Hydrolase</keyword>
<accession>A0A3A6PBI9</accession>
<evidence type="ECO:0000256" key="2">
    <source>
        <dbReference type="PIRSR" id="PIRSR005962-1"/>
    </source>
</evidence>
<feature type="binding site" evidence="2">
    <location>
        <position position="100"/>
    </location>
    <ligand>
        <name>Mn(2+)</name>
        <dbReference type="ChEBI" id="CHEBI:29035"/>
        <label>2</label>
    </ligand>
</feature>